<evidence type="ECO:0000256" key="7">
    <source>
        <dbReference type="RuleBase" id="RU004466"/>
    </source>
</evidence>
<comment type="cofactor">
    <cofactor evidence="1">
        <name>Mg(2+)</name>
        <dbReference type="ChEBI" id="CHEBI:18420"/>
    </cofactor>
</comment>
<evidence type="ECO:0000256" key="5">
    <source>
        <dbReference type="ARBA" id="ARBA00022842"/>
    </source>
</evidence>
<dbReference type="SUPFAM" id="SSF48576">
    <property type="entry name" value="Terpenoid synthases"/>
    <property type="match status" value="1"/>
</dbReference>
<accession>A0ABX1VBF9</accession>
<dbReference type="PROSITE" id="PS00723">
    <property type="entry name" value="POLYPRENYL_SYNTHASE_1"/>
    <property type="match status" value="1"/>
</dbReference>
<evidence type="ECO:0000313" key="8">
    <source>
        <dbReference type="EMBL" id="NNJ25024.1"/>
    </source>
</evidence>
<protein>
    <recommendedName>
        <fullName evidence="10">Polyprenyl synthetase family protein</fullName>
    </recommendedName>
</protein>
<evidence type="ECO:0000256" key="1">
    <source>
        <dbReference type="ARBA" id="ARBA00001946"/>
    </source>
</evidence>
<dbReference type="Proteomes" id="UP000609651">
    <property type="component" value="Unassembled WGS sequence"/>
</dbReference>
<organism evidence="8 9">
    <name type="scientific">Alienimonas chondri</name>
    <dbReference type="NCBI Taxonomy" id="2681879"/>
    <lineage>
        <taxon>Bacteria</taxon>
        <taxon>Pseudomonadati</taxon>
        <taxon>Planctomycetota</taxon>
        <taxon>Planctomycetia</taxon>
        <taxon>Planctomycetales</taxon>
        <taxon>Planctomycetaceae</taxon>
        <taxon>Alienimonas</taxon>
    </lineage>
</organism>
<keyword evidence="6" id="KW-0414">Isoprene biosynthesis</keyword>
<evidence type="ECO:0000256" key="6">
    <source>
        <dbReference type="ARBA" id="ARBA00023229"/>
    </source>
</evidence>
<comment type="caution">
    <text evidence="8">The sequence shown here is derived from an EMBL/GenBank/DDBJ whole genome shotgun (WGS) entry which is preliminary data.</text>
</comment>
<dbReference type="PANTHER" id="PTHR43281:SF1">
    <property type="entry name" value="FARNESYL DIPHOSPHATE SYNTHASE"/>
    <property type="match status" value="1"/>
</dbReference>
<dbReference type="EMBL" id="WTPX01000023">
    <property type="protein sequence ID" value="NNJ25024.1"/>
    <property type="molecule type" value="Genomic_DNA"/>
</dbReference>
<dbReference type="InterPro" id="IPR008949">
    <property type="entry name" value="Isoprenoid_synthase_dom_sf"/>
</dbReference>
<dbReference type="RefSeq" id="WP_171184584.1">
    <property type="nucleotide sequence ID" value="NZ_WTPX01000023.1"/>
</dbReference>
<evidence type="ECO:0008006" key="10">
    <source>
        <dbReference type="Google" id="ProtNLM"/>
    </source>
</evidence>
<dbReference type="NCBIfam" id="NF045485">
    <property type="entry name" value="FPPsyn"/>
    <property type="match status" value="1"/>
</dbReference>
<dbReference type="SFLD" id="SFLDG01017">
    <property type="entry name" value="Polyprenyl_Transferase_Like"/>
    <property type="match status" value="1"/>
</dbReference>
<dbReference type="SFLD" id="SFLDS00005">
    <property type="entry name" value="Isoprenoid_Synthase_Type_I"/>
    <property type="match status" value="1"/>
</dbReference>
<reference evidence="8 9" key="1">
    <citation type="journal article" date="2020" name="Syst. Appl. Microbiol.">
        <title>Alienimonas chondri sp. nov., a novel planctomycete isolated from the biofilm of the red alga Chondrus crispus.</title>
        <authorList>
            <person name="Vitorino I."/>
            <person name="Albuquerque L."/>
            <person name="Wiegand S."/>
            <person name="Kallscheuer N."/>
            <person name="da Costa M.S."/>
            <person name="Lobo-da-Cunha A."/>
            <person name="Jogler C."/>
            <person name="Lage O.M."/>
        </authorList>
    </citation>
    <scope>NUCLEOTIDE SEQUENCE [LARGE SCALE GENOMIC DNA]</scope>
    <source>
        <strain evidence="8 9">LzC2</strain>
    </source>
</reference>
<dbReference type="InterPro" id="IPR053378">
    <property type="entry name" value="Prenyl_diphosphate_synthase"/>
</dbReference>
<comment type="similarity">
    <text evidence="2 7">Belongs to the FPP/GGPP synthase family.</text>
</comment>
<keyword evidence="5" id="KW-0460">Magnesium</keyword>
<keyword evidence="4" id="KW-0479">Metal-binding</keyword>
<evidence type="ECO:0000256" key="3">
    <source>
        <dbReference type="ARBA" id="ARBA00022679"/>
    </source>
</evidence>
<dbReference type="InterPro" id="IPR000092">
    <property type="entry name" value="Polyprenyl_synt"/>
</dbReference>
<dbReference type="Pfam" id="PF00348">
    <property type="entry name" value="polyprenyl_synt"/>
    <property type="match status" value="1"/>
</dbReference>
<proteinExistence type="inferred from homology"/>
<gene>
    <name evidence="8" type="ORF">LzC2_10860</name>
</gene>
<dbReference type="PROSITE" id="PS00444">
    <property type="entry name" value="POLYPRENYL_SYNTHASE_2"/>
    <property type="match status" value="1"/>
</dbReference>
<evidence type="ECO:0000256" key="2">
    <source>
        <dbReference type="ARBA" id="ARBA00006706"/>
    </source>
</evidence>
<evidence type="ECO:0000313" key="9">
    <source>
        <dbReference type="Proteomes" id="UP000609651"/>
    </source>
</evidence>
<sequence length="328" mass="34238">MSSPADHAELFPGFEVLRDRVERALREVLSPPQQSGPFAGLDADCPDRLREAMRHSLLAGGKRLRPVLTLACDQACRANEAGSGADRHGDDNALRAAVAVELVHTYSLVHDDLPCMDDDDLRRGRPTCHVAFDEATAVLAGDALLTLAFQTLAELDPPGAVAGCVVTLARAAGAVGMVAGQMADLEAEADGPPPTNDVDRLSAGAHLQSIHRRKTGALIAASCEMGGIVAGADRGTRAALKRYGERLGLAFQIADDLLDLSADTAALGKTAGKDVAAGKLTYPALHGEAGSRRMAETVAGEAIAALESLGEAAEPLRALARYAVERDR</sequence>
<name>A0ABX1VBF9_9PLAN</name>
<keyword evidence="3 7" id="KW-0808">Transferase</keyword>
<evidence type="ECO:0000256" key="4">
    <source>
        <dbReference type="ARBA" id="ARBA00022723"/>
    </source>
</evidence>
<dbReference type="Gene3D" id="1.10.600.10">
    <property type="entry name" value="Farnesyl Diphosphate Synthase"/>
    <property type="match status" value="1"/>
</dbReference>
<dbReference type="CDD" id="cd00685">
    <property type="entry name" value="Trans_IPPS_HT"/>
    <property type="match status" value="1"/>
</dbReference>
<dbReference type="InterPro" id="IPR033749">
    <property type="entry name" value="Polyprenyl_synt_CS"/>
</dbReference>
<keyword evidence="9" id="KW-1185">Reference proteome</keyword>
<dbReference type="PANTHER" id="PTHR43281">
    <property type="entry name" value="FARNESYL DIPHOSPHATE SYNTHASE"/>
    <property type="match status" value="1"/>
</dbReference>